<dbReference type="KEGG" id="dal:Dalk_3552"/>
<dbReference type="HOGENOM" id="CLU_851693_0_0_7"/>
<dbReference type="Gene3D" id="3.90.1690.10">
    <property type="entry name" value="phage-related protein like domain"/>
    <property type="match status" value="1"/>
</dbReference>
<dbReference type="eggNOG" id="ENOG502Z7K7">
    <property type="taxonomic scope" value="Bacteria"/>
</dbReference>
<sequence>MPGVQNVHVDGVLSNIAVEYRNGKMIAGEVFPDVEVGKKSDKYFVYDKADRFTPAQTARGPKDEANEVEWNVSPADYACNDEALKEFVPDSVVANADVPLRPRAKTVEVLTDLIMLGREIRVKDLATAPANFGTGFKITLSGTDQFSDFDNSDPIAVIDAGKAACFMAPNTMIISKPGFDVLKRHPQLLDHVKGGATNSNPAKVSIDVMKEIFEVDNIVIGAAKYNTANKGKTASFDYIWPKSIVLAYIDPKPELEGVSWSKAFRWKQMATNQGYKVRTWRDESRGGGGEVIEVETSLVEKVVCSDLAYLISGAFG</sequence>
<dbReference type="EMBL" id="CP001322">
    <property type="protein sequence ID" value="ACL05240.1"/>
    <property type="molecule type" value="Genomic_DNA"/>
</dbReference>
<gene>
    <name evidence="1" type="ordered locus">Dalk_3552</name>
</gene>
<name>B8FC35_DESAL</name>
<protein>
    <submittedName>
        <fullName evidence="1">Uncharacterized protein</fullName>
    </submittedName>
</protein>
<evidence type="ECO:0000313" key="1">
    <source>
        <dbReference type="EMBL" id="ACL05240.1"/>
    </source>
</evidence>
<dbReference type="RefSeq" id="WP_015948297.1">
    <property type="nucleotide sequence ID" value="NC_011768.1"/>
</dbReference>
<dbReference type="Proteomes" id="UP000000739">
    <property type="component" value="Chromosome"/>
</dbReference>
<proteinExistence type="predicted"/>
<reference evidence="1 2" key="1">
    <citation type="journal article" date="2012" name="Environ. Microbiol.">
        <title>The genome sequence of Desulfatibacillum alkenivorans AK-01: a blueprint for anaerobic alkane oxidation.</title>
        <authorList>
            <person name="Callaghan A.V."/>
            <person name="Morris B.E."/>
            <person name="Pereira I.A."/>
            <person name="McInerney M.J."/>
            <person name="Austin R.N."/>
            <person name="Groves J.T."/>
            <person name="Kukor J.J."/>
            <person name="Suflita J.M."/>
            <person name="Young L.Y."/>
            <person name="Zylstra G.J."/>
            <person name="Wawrik B."/>
        </authorList>
    </citation>
    <scope>NUCLEOTIDE SEQUENCE [LARGE SCALE GENOMIC DNA]</scope>
    <source>
        <strain evidence="1 2">AK-01</strain>
    </source>
</reference>
<organism evidence="1 2">
    <name type="scientific">Desulfatibacillum aliphaticivorans</name>
    <dbReference type="NCBI Taxonomy" id="218208"/>
    <lineage>
        <taxon>Bacteria</taxon>
        <taxon>Pseudomonadati</taxon>
        <taxon>Thermodesulfobacteriota</taxon>
        <taxon>Desulfobacteria</taxon>
        <taxon>Desulfobacterales</taxon>
        <taxon>Desulfatibacillaceae</taxon>
        <taxon>Desulfatibacillum</taxon>
    </lineage>
</organism>
<dbReference type="AlphaFoldDB" id="B8FC35"/>
<dbReference type="InterPro" id="IPR053738">
    <property type="entry name" value="Lambda_capsid_assembly"/>
</dbReference>
<accession>B8FC35</accession>
<keyword evidence="2" id="KW-1185">Reference proteome</keyword>
<evidence type="ECO:0000313" key="2">
    <source>
        <dbReference type="Proteomes" id="UP000000739"/>
    </source>
</evidence>